<proteinExistence type="predicted"/>
<gene>
    <name evidence="1" type="ORF">NCTC13067_02280</name>
</gene>
<name>A0A379EDY0_9BACT</name>
<reference evidence="1 2" key="1">
    <citation type="submission" date="2018-06" db="EMBL/GenBank/DDBJ databases">
        <authorList>
            <consortium name="Pathogen Informatics"/>
            <person name="Doyle S."/>
        </authorList>
    </citation>
    <scope>NUCLEOTIDE SEQUENCE [LARGE SCALE GENOMIC DNA]</scope>
    <source>
        <strain evidence="1 2">NCTC13067</strain>
    </source>
</reference>
<protein>
    <submittedName>
        <fullName evidence="1">Uncharacterized protein</fullName>
    </submittedName>
</protein>
<dbReference type="Proteomes" id="UP000255469">
    <property type="component" value="Unassembled WGS sequence"/>
</dbReference>
<dbReference type="AlphaFoldDB" id="A0A379EDY0"/>
<dbReference type="GeneID" id="66711972"/>
<organism evidence="1 2">
    <name type="scientific">Prevotella denticola</name>
    <dbReference type="NCBI Taxonomy" id="28129"/>
    <lineage>
        <taxon>Bacteria</taxon>
        <taxon>Pseudomonadati</taxon>
        <taxon>Bacteroidota</taxon>
        <taxon>Bacteroidia</taxon>
        <taxon>Bacteroidales</taxon>
        <taxon>Prevotellaceae</taxon>
        <taxon>Prevotella</taxon>
    </lineage>
</organism>
<evidence type="ECO:0000313" key="1">
    <source>
        <dbReference type="EMBL" id="SUB94411.1"/>
    </source>
</evidence>
<dbReference type="RefSeq" id="WP_004353475.1">
    <property type="nucleotide sequence ID" value="NZ_CAJPOG010000027.1"/>
</dbReference>
<accession>A0A379EDY0</accession>
<dbReference type="EMBL" id="UGTM01000002">
    <property type="protein sequence ID" value="SUB94411.1"/>
    <property type="molecule type" value="Genomic_DNA"/>
</dbReference>
<sequence length="148" mass="17127">MTETEQTRQQIERFLKKVAQKFMASGCDMPMTDIHLRASQDSGDLMAFDDSDNEITRCVIDQWIDNKSDDFYQEAAVVLRSELNRMRDTVENLSVMKPYSFILEDDDRNNVAELYLVDDDLVIIGGDLMQGLDKELDSFLDDILKEEE</sequence>
<evidence type="ECO:0000313" key="2">
    <source>
        <dbReference type="Proteomes" id="UP000255469"/>
    </source>
</evidence>